<reference evidence="3" key="2">
    <citation type="submission" date="2021-01" db="EMBL/GenBank/DDBJ databases">
        <authorList>
            <person name="Corre E."/>
            <person name="Pelletier E."/>
            <person name="Niang G."/>
            <person name="Scheremetjew M."/>
            <person name="Finn R."/>
            <person name="Kale V."/>
            <person name="Holt S."/>
            <person name="Cochrane G."/>
            <person name="Meng A."/>
            <person name="Brown T."/>
            <person name="Cohen L."/>
        </authorList>
    </citation>
    <scope>NUCLEOTIDE SEQUENCE</scope>
    <source>
        <strain evidence="3">CCMP1205</strain>
    </source>
</reference>
<protein>
    <submittedName>
        <fullName evidence="4">Uncharacterized protein</fullName>
    </submittedName>
</protein>
<proteinExistence type="predicted"/>
<evidence type="ECO:0000313" key="5">
    <source>
        <dbReference type="Proteomes" id="UP000316726"/>
    </source>
</evidence>
<evidence type="ECO:0000256" key="1">
    <source>
        <dbReference type="SAM" id="Coils"/>
    </source>
</evidence>
<accession>A0A5B8MZD3</accession>
<evidence type="ECO:0000256" key="2">
    <source>
        <dbReference type="SAM" id="MobiDB-lite"/>
    </source>
</evidence>
<dbReference type="EMBL" id="CP031048">
    <property type="protein sequence ID" value="QDZ25055.1"/>
    <property type="molecule type" value="Genomic_DNA"/>
</dbReference>
<name>A0A5B8MZD3_9CHLO</name>
<organism evidence="4 5">
    <name type="scientific">Chloropicon primus</name>
    <dbReference type="NCBI Taxonomy" id="1764295"/>
    <lineage>
        <taxon>Eukaryota</taxon>
        <taxon>Viridiplantae</taxon>
        <taxon>Chlorophyta</taxon>
        <taxon>Chloropicophyceae</taxon>
        <taxon>Chloropicales</taxon>
        <taxon>Chloropicaceae</taxon>
        <taxon>Chloropicon</taxon>
    </lineage>
</organism>
<feature type="compositionally biased region" description="Low complexity" evidence="2">
    <location>
        <begin position="37"/>
        <end position="46"/>
    </location>
</feature>
<dbReference type="EMBL" id="HBHL01010778">
    <property type="protein sequence ID" value="CAD9718292.1"/>
    <property type="molecule type" value="Transcribed_RNA"/>
</dbReference>
<keyword evidence="5" id="KW-1185">Reference proteome</keyword>
<feature type="region of interest" description="Disordered" evidence="2">
    <location>
        <begin position="36"/>
        <end position="80"/>
    </location>
</feature>
<reference evidence="4 5" key="1">
    <citation type="submission" date="2018-07" db="EMBL/GenBank/DDBJ databases">
        <title>The complete nuclear genome of the prasinophyte Chloropicon primus (CCMP1205).</title>
        <authorList>
            <person name="Pombert J.-F."/>
            <person name="Otis C."/>
            <person name="Turmel M."/>
            <person name="Lemieux C."/>
        </authorList>
    </citation>
    <scope>NUCLEOTIDE SEQUENCE [LARGE SCALE GENOMIC DNA]</scope>
    <source>
        <strain evidence="4 5">CCMP1205</strain>
    </source>
</reference>
<dbReference type="Proteomes" id="UP000316726">
    <property type="component" value="Chromosome 15"/>
</dbReference>
<sequence>MTLNASMASESDDEFWANAGDFIDMLVKDHTDERLRQTQTQTQERQSAPEERRHHPVGSNPLAPSLPTAKNGDLSSSRPRRQGQLLAPVTNLVQQSQGSLDVQSLLAEKDGTISLLRDKLSRAEVELLKANRKVHEQNAAEVARSSHAAGSGFSMMQKSQAFHLGQQVQKLQQQLAFKEEEIQEARRLRMQREDRLQQKEDEVMKLDLRLKDLEARKATTEAEYLLRMQQSDMDGRSPRKAAGGGQGISSPQKSAMSPARMMVRPAHSGHHEQVASTSESGAWFAMRENLKEREMSESRNSLLSEASDLIAFITSQMHSRQAMEAQVARDLCLSISTNGSLREITKVLANFVLTHASQSTRNPSAYHKVYALGKGKSCMDSVLHLMHRILYIDLPSRRYAADCASEERVVAMMAIESGDASNGGPAEGQDLLRALVTLVDCCSAAILGMRDCRQDAPVEVLRKLFELMTMVVTCFECEDRGKFGWIVQRLLLTDSEPLHSLLFSDNKRSGARSGVDLDPSLLPAVETLVYHLLESQATVGGLVRTESLQAALFRFLEKAMEFGLEGDQHGLRGGGATAQRKTSSDSRRDFVPNRQGFSLCALLYKQALCCPGLESPGQSISSITQSDQDVVLPPAFIARLGKAIAGVLKFLEVVLDTLNSFKERSRGEDVTPILFSCDEALVAILEGLALLQLLLCDAHNSVLMWNVTFRQPSLVRRFYNTMGLLSQGNLQAGLLDSRTWERMIFPYLSIPSLFSVHAREAGQGGIQSTGPTAMISELASWIYHQVTSIQD</sequence>
<dbReference type="AlphaFoldDB" id="A0A5B8MZD3"/>
<feature type="region of interest" description="Disordered" evidence="2">
    <location>
        <begin position="229"/>
        <end position="259"/>
    </location>
</feature>
<evidence type="ECO:0000313" key="3">
    <source>
        <dbReference type="EMBL" id="CAD9718292.1"/>
    </source>
</evidence>
<gene>
    <name evidence="4" type="ORF">A3770_15p75730</name>
    <name evidence="3" type="ORF">CPRI1469_LOCUS7157</name>
</gene>
<keyword evidence="1" id="KW-0175">Coiled coil</keyword>
<evidence type="ECO:0000313" key="4">
    <source>
        <dbReference type="EMBL" id="QDZ25055.1"/>
    </source>
</evidence>
<feature type="coiled-coil region" evidence="1">
    <location>
        <begin position="113"/>
        <end position="223"/>
    </location>
</feature>